<dbReference type="PROSITE" id="PS50113">
    <property type="entry name" value="PAC"/>
    <property type="match status" value="1"/>
</dbReference>
<dbReference type="EMBL" id="BMJJ01000004">
    <property type="protein sequence ID" value="GGD19108.1"/>
    <property type="molecule type" value="Genomic_DNA"/>
</dbReference>
<dbReference type="Pfam" id="PF00990">
    <property type="entry name" value="GGDEF"/>
    <property type="match status" value="1"/>
</dbReference>
<dbReference type="GO" id="GO:1902201">
    <property type="term" value="P:negative regulation of bacterial-type flagellum-dependent cell motility"/>
    <property type="evidence" value="ECO:0007669"/>
    <property type="project" value="TreeGrafter"/>
</dbReference>
<dbReference type="SUPFAM" id="SSF55785">
    <property type="entry name" value="PYP-like sensor domain (PAS domain)"/>
    <property type="match status" value="1"/>
</dbReference>
<dbReference type="PROSITE" id="PS50887">
    <property type="entry name" value="GGDEF"/>
    <property type="match status" value="1"/>
</dbReference>
<dbReference type="InterPro" id="IPR050469">
    <property type="entry name" value="Diguanylate_Cyclase"/>
</dbReference>
<evidence type="ECO:0000313" key="8">
    <source>
        <dbReference type="EMBL" id="GGD19108.1"/>
    </source>
</evidence>
<evidence type="ECO:0000256" key="2">
    <source>
        <dbReference type="ARBA" id="ARBA00034247"/>
    </source>
</evidence>
<dbReference type="GO" id="GO:0007165">
    <property type="term" value="P:signal transduction"/>
    <property type="evidence" value="ECO:0007669"/>
    <property type="project" value="InterPro"/>
</dbReference>
<dbReference type="InterPro" id="IPR000700">
    <property type="entry name" value="PAS-assoc_C"/>
</dbReference>
<dbReference type="NCBIfam" id="TIGR00254">
    <property type="entry name" value="GGDEF"/>
    <property type="match status" value="1"/>
</dbReference>
<dbReference type="SMART" id="SM00267">
    <property type="entry name" value="GGDEF"/>
    <property type="match status" value="1"/>
</dbReference>
<evidence type="ECO:0000256" key="1">
    <source>
        <dbReference type="ARBA" id="ARBA00012528"/>
    </source>
</evidence>
<gene>
    <name evidence="8" type="ORF">GCM10011335_22490</name>
</gene>
<comment type="caution">
    <text evidence="8">The sequence shown here is derived from an EMBL/GenBank/DDBJ whole genome shotgun (WGS) entry which is preliminary data.</text>
</comment>
<dbReference type="SUPFAM" id="SSF55073">
    <property type="entry name" value="Nucleotide cyclase"/>
    <property type="match status" value="1"/>
</dbReference>
<organism evidence="8 9">
    <name type="scientific">Aureimonas glaciei</name>
    <dbReference type="NCBI Taxonomy" id="1776957"/>
    <lineage>
        <taxon>Bacteria</taxon>
        <taxon>Pseudomonadati</taxon>
        <taxon>Pseudomonadota</taxon>
        <taxon>Alphaproteobacteria</taxon>
        <taxon>Hyphomicrobiales</taxon>
        <taxon>Aurantimonadaceae</taxon>
        <taxon>Aureimonas</taxon>
    </lineage>
</organism>
<feature type="domain" description="HAMP" evidence="6">
    <location>
        <begin position="334"/>
        <end position="388"/>
    </location>
</feature>
<feature type="domain" description="PAS" evidence="4">
    <location>
        <begin position="396"/>
        <end position="466"/>
    </location>
</feature>
<evidence type="ECO:0000259" key="7">
    <source>
        <dbReference type="PROSITE" id="PS50887"/>
    </source>
</evidence>
<dbReference type="InterPro" id="IPR013656">
    <property type="entry name" value="PAS_4"/>
</dbReference>
<dbReference type="InterPro" id="IPR035965">
    <property type="entry name" value="PAS-like_dom_sf"/>
</dbReference>
<evidence type="ECO:0000313" key="9">
    <source>
        <dbReference type="Proteomes" id="UP000613160"/>
    </source>
</evidence>
<keyword evidence="3" id="KW-0472">Membrane</keyword>
<accession>A0A916XXE7</accession>
<name>A0A916XXE7_9HYPH</name>
<keyword evidence="3" id="KW-0812">Transmembrane</keyword>
<dbReference type="PROSITE" id="PS50885">
    <property type="entry name" value="HAMP"/>
    <property type="match status" value="1"/>
</dbReference>
<dbReference type="RefSeq" id="WP_188850680.1">
    <property type="nucleotide sequence ID" value="NZ_BMJJ01000004.1"/>
</dbReference>
<evidence type="ECO:0000259" key="6">
    <source>
        <dbReference type="PROSITE" id="PS50885"/>
    </source>
</evidence>
<feature type="transmembrane region" description="Helical" evidence="3">
    <location>
        <begin position="312"/>
        <end position="333"/>
    </location>
</feature>
<dbReference type="Gene3D" id="3.30.450.20">
    <property type="entry name" value="PAS domain"/>
    <property type="match status" value="2"/>
</dbReference>
<sequence length="706" mass="74824">MDDSHLAGDASLRPAALATPDGEGRIFAVIGRLGLRARLVMLIAVAILPLVALAATAIWFDYSESLAKARGTVLSSAQMASLQQSQIFSNSRVFLDTLRHTPGIQAGGGTDCRAVVVRLKQANPQINTIGVVDAAGMLTCHSQIETRQPYRNKALLEKMRTAPAGAFVVSDFMVGHFSGLPTLIAAMPLPSTSGAFEGLVFTGINLDALLAMNERVASEGQSLVMLDTGTGHFAARDTLLPGGYTRLLPGHPLLAAALTTGGDGVAEARGPDGEVRIYGFAPVVDARSAGIVLAVGVARDDVISPVVRRAQLAIGISTVLMVVIVGATWWFGYFMQLLPMRQLTAAADRIGAGDLETGSRIDPWQAPEFRELGAVLDGMALKLGAARRAEAALAAREAQYRLLAENSFDLVTCLDAEGTRVFASPASRELLGMEPHELLGGRPDEIACVEDRPQVKAMMQALASGATVSGVQYRVRHRAGHMVWVEVTGRPLDSGSGTVLVIRDVSRRKTIEANLEDANKRLKLLASTDGLTGLLNRRAFDEAFAREFRRSVREGSDLSLVLIDVDHFKDFNDAYGHQAGDECLREISLAFAGKLRRPADIGARYGGEELVALLPGTPLSGALEIADAMRRGVRALEIVHAGSASGTVTISLGIATLHAGKGFADGAEMLRAADIALYRAKAEGRDMVCAQSAQREGGPAVTWVAA</sequence>
<dbReference type="SMART" id="SM00091">
    <property type="entry name" value="PAS"/>
    <property type="match status" value="1"/>
</dbReference>
<dbReference type="InterPro" id="IPR029787">
    <property type="entry name" value="Nucleotide_cyclase"/>
</dbReference>
<protein>
    <recommendedName>
        <fullName evidence="1">diguanylate cyclase</fullName>
        <ecNumber evidence="1">2.7.7.65</ecNumber>
    </recommendedName>
</protein>
<dbReference type="GO" id="GO:0043709">
    <property type="term" value="P:cell adhesion involved in single-species biofilm formation"/>
    <property type="evidence" value="ECO:0007669"/>
    <property type="project" value="TreeGrafter"/>
</dbReference>
<dbReference type="AlphaFoldDB" id="A0A916XXE7"/>
<dbReference type="NCBIfam" id="TIGR00229">
    <property type="entry name" value="sensory_box"/>
    <property type="match status" value="1"/>
</dbReference>
<dbReference type="InterPro" id="IPR000014">
    <property type="entry name" value="PAS"/>
</dbReference>
<dbReference type="InterPro" id="IPR000160">
    <property type="entry name" value="GGDEF_dom"/>
</dbReference>
<dbReference type="GO" id="GO:0005886">
    <property type="term" value="C:plasma membrane"/>
    <property type="evidence" value="ECO:0007669"/>
    <property type="project" value="TreeGrafter"/>
</dbReference>
<dbReference type="Proteomes" id="UP000613160">
    <property type="component" value="Unassembled WGS sequence"/>
</dbReference>
<reference evidence="8" key="2">
    <citation type="submission" date="2020-09" db="EMBL/GenBank/DDBJ databases">
        <authorList>
            <person name="Sun Q."/>
            <person name="Zhou Y."/>
        </authorList>
    </citation>
    <scope>NUCLEOTIDE SEQUENCE</scope>
    <source>
        <strain evidence="8">CGMCC 1.15493</strain>
    </source>
</reference>
<dbReference type="CDD" id="cd00130">
    <property type="entry name" value="PAS"/>
    <property type="match status" value="1"/>
</dbReference>
<keyword evidence="9" id="KW-1185">Reference proteome</keyword>
<keyword evidence="3" id="KW-1133">Transmembrane helix</keyword>
<dbReference type="CDD" id="cd18773">
    <property type="entry name" value="PDC1_HK_sensor"/>
    <property type="match status" value="1"/>
</dbReference>
<dbReference type="Pfam" id="PF00672">
    <property type="entry name" value="HAMP"/>
    <property type="match status" value="1"/>
</dbReference>
<comment type="catalytic activity">
    <reaction evidence="2">
        <text>2 GTP = 3',3'-c-di-GMP + 2 diphosphate</text>
        <dbReference type="Rhea" id="RHEA:24898"/>
        <dbReference type="ChEBI" id="CHEBI:33019"/>
        <dbReference type="ChEBI" id="CHEBI:37565"/>
        <dbReference type="ChEBI" id="CHEBI:58805"/>
        <dbReference type="EC" id="2.7.7.65"/>
    </reaction>
</comment>
<dbReference type="FunFam" id="3.30.70.270:FF:000001">
    <property type="entry name" value="Diguanylate cyclase domain protein"/>
    <property type="match status" value="1"/>
</dbReference>
<dbReference type="GO" id="GO:0052621">
    <property type="term" value="F:diguanylate cyclase activity"/>
    <property type="evidence" value="ECO:0007669"/>
    <property type="project" value="UniProtKB-EC"/>
</dbReference>
<dbReference type="InterPro" id="IPR043128">
    <property type="entry name" value="Rev_trsase/Diguanyl_cyclase"/>
</dbReference>
<dbReference type="InterPro" id="IPR003660">
    <property type="entry name" value="HAMP_dom"/>
</dbReference>
<dbReference type="EC" id="2.7.7.65" evidence="1"/>
<dbReference type="SMART" id="SM00304">
    <property type="entry name" value="HAMP"/>
    <property type="match status" value="1"/>
</dbReference>
<dbReference type="Gene3D" id="6.10.340.10">
    <property type="match status" value="1"/>
</dbReference>
<dbReference type="PROSITE" id="PS50112">
    <property type="entry name" value="PAS"/>
    <property type="match status" value="1"/>
</dbReference>
<dbReference type="PANTHER" id="PTHR45138:SF9">
    <property type="entry name" value="DIGUANYLATE CYCLASE DGCM-RELATED"/>
    <property type="match status" value="1"/>
</dbReference>
<dbReference type="CDD" id="cd01949">
    <property type="entry name" value="GGDEF"/>
    <property type="match status" value="1"/>
</dbReference>
<dbReference type="Gene3D" id="3.30.70.270">
    <property type="match status" value="1"/>
</dbReference>
<evidence type="ECO:0000259" key="4">
    <source>
        <dbReference type="PROSITE" id="PS50112"/>
    </source>
</evidence>
<reference evidence="8" key="1">
    <citation type="journal article" date="2014" name="Int. J. Syst. Evol. Microbiol.">
        <title>Complete genome sequence of Corynebacterium casei LMG S-19264T (=DSM 44701T), isolated from a smear-ripened cheese.</title>
        <authorList>
            <consortium name="US DOE Joint Genome Institute (JGI-PGF)"/>
            <person name="Walter F."/>
            <person name="Albersmeier A."/>
            <person name="Kalinowski J."/>
            <person name="Ruckert C."/>
        </authorList>
    </citation>
    <scope>NUCLEOTIDE SEQUENCE</scope>
    <source>
        <strain evidence="8">CGMCC 1.15493</strain>
    </source>
</reference>
<proteinExistence type="predicted"/>
<dbReference type="PANTHER" id="PTHR45138">
    <property type="entry name" value="REGULATORY COMPONENTS OF SENSORY TRANSDUCTION SYSTEM"/>
    <property type="match status" value="1"/>
</dbReference>
<dbReference type="Pfam" id="PF08448">
    <property type="entry name" value="PAS_4"/>
    <property type="match status" value="1"/>
</dbReference>
<evidence type="ECO:0000259" key="5">
    <source>
        <dbReference type="PROSITE" id="PS50113"/>
    </source>
</evidence>
<feature type="transmembrane region" description="Helical" evidence="3">
    <location>
        <begin position="39"/>
        <end position="60"/>
    </location>
</feature>
<dbReference type="CDD" id="cd06225">
    <property type="entry name" value="HAMP"/>
    <property type="match status" value="1"/>
</dbReference>
<feature type="domain" description="GGDEF" evidence="7">
    <location>
        <begin position="556"/>
        <end position="693"/>
    </location>
</feature>
<feature type="domain" description="PAC" evidence="5">
    <location>
        <begin position="469"/>
        <end position="517"/>
    </location>
</feature>
<evidence type="ECO:0000256" key="3">
    <source>
        <dbReference type="SAM" id="Phobius"/>
    </source>
</evidence>